<keyword evidence="4 6" id="KW-0460">Magnesium</keyword>
<name>A0A3Q3K4Z2_MONAL</name>
<accession>A0A3Q3K4Z2</accession>
<dbReference type="InterPro" id="IPR008380">
    <property type="entry name" value="HAD-SF_hydro_IG_5-nucl"/>
</dbReference>
<dbReference type="CDD" id="cd07522">
    <property type="entry name" value="HAD_cN-II"/>
    <property type="match status" value="1"/>
</dbReference>
<dbReference type="InterPro" id="IPR016695">
    <property type="entry name" value="Pur_nucleotidase"/>
</dbReference>
<dbReference type="InterPro" id="IPR023214">
    <property type="entry name" value="HAD_sf"/>
</dbReference>
<dbReference type="Gene3D" id="3.40.50.1000">
    <property type="entry name" value="HAD superfamily/HAD-like"/>
    <property type="match status" value="2"/>
</dbReference>
<keyword evidence="8" id="KW-1185">Reference proteome</keyword>
<comment type="cofactor">
    <cofactor evidence="6">
        <name>Mg(2+)</name>
        <dbReference type="ChEBI" id="CHEBI:18420"/>
    </cofactor>
    <text evidence="6">Binds 1 Mg(2+) ion per subunit.</text>
</comment>
<dbReference type="PIRSF" id="PIRSF017434">
    <property type="entry name" value="Purine_5'-nucleotidase"/>
    <property type="match status" value="1"/>
</dbReference>
<evidence type="ECO:0000256" key="4">
    <source>
        <dbReference type="ARBA" id="ARBA00022842"/>
    </source>
</evidence>
<dbReference type="Pfam" id="PF05761">
    <property type="entry name" value="5_nucleotid"/>
    <property type="match status" value="1"/>
</dbReference>
<keyword evidence="3" id="KW-0378">Hydrolase</keyword>
<protein>
    <recommendedName>
        <fullName evidence="9">5'-nucleotidase, cytosolic II, like 1</fullName>
    </recommendedName>
</protein>
<dbReference type="GO" id="GO:0046037">
    <property type="term" value="P:GMP metabolic process"/>
    <property type="evidence" value="ECO:0007669"/>
    <property type="project" value="UniProtKB-ARBA"/>
</dbReference>
<dbReference type="GO" id="GO:0046872">
    <property type="term" value="F:metal ion binding"/>
    <property type="evidence" value="ECO:0007669"/>
    <property type="project" value="UniProtKB-KW"/>
</dbReference>
<evidence type="ECO:0000256" key="2">
    <source>
        <dbReference type="ARBA" id="ARBA00022723"/>
    </source>
</evidence>
<dbReference type="AlphaFoldDB" id="A0A3Q3K4Z2"/>
<evidence type="ECO:0008006" key="9">
    <source>
        <dbReference type="Google" id="ProtNLM"/>
    </source>
</evidence>
<evidence type="ECO:0000256" key="3">
    <source>
        <dbReference type="ARBA" id="ARBA00022801"/>
    </source>
</evidence>
<proteinExistence type="inferred from homology"/>
<sequence length="499" mass="57690">MAVRQRLPSNLTELERICKEEWVFVNRSLTLKNIKCYGFDMDYTLAMYKSPDYESLGFQLARDRLVSVGYPHELLSYTYDPSFPTRGLVIDTTYGNLLKVDSNGNILVCSHGFHFLKGKEIHNYYPNKFIQRHDTERYYTLNTLFNLSDTYLYVCLVDFFTRCTRYTNLVNGYQHGDLLMSFRSMFHDGILKEQTIKNLEKYVIRDPDLPVLLTRIKEVAKVFLATNSDYSYTEIIMTYLLESSFGSPKTSWRSFFDLIVVDTRKPLFFAGGTVLRQVDVDTGKLRIGTYTGDLQHGTVYSGGSSDIICDLLNVKGKDILYIGDHIFGDILKSKKRQGWRTFLVVPELTKELQVWEEKKHLFEEMKHLDIFLAEFHNLSTFCPVKLADVVVVCFQMLSYRMDISYGQMGSLLRSGCRQTLFASQLLRYADLYSSTCINLLHYPFNYLFMAPPVLVSPFPQTPTCKGEASSHRERTCAAQRGEKYQFLSVQPFRVLPTSL</sequence>
<evidence type="ECO:0000256" key="6">
    <source>
        <dbReference type="PIRSR" id="PIRSR017434-2"/>
    </source>
</evidence>
<keyword evidence="2 6" id="KW-0479">Metal-binding</keyword>
<dbReference type="PANTHER" id="PTHR12103:SF18">
    <property type="entry name" value="5'-NUCLEOTIDASE DOMAIN-CONTAINING PROTEIN 4"/>
    <property type="match status" value="1"/>
</dbReference>
<organism evidence="7 8">
    <name type="scientific">Monopterus albus</name>
    <name type="common">Swamp eel</name>
    <dbReference type="NCBI Taxonomy" id="43700"/>
    <lineage>
        <taxon>Eukaryota</taxon>
        <taxon>Metazoa</taxon>
        <taxon>Chordata</taxon>
        <taxon>Craniata</taxon>
        <taxon>Vertebrata</taxon>
        <taxon>Euteleostomi</taxon>
        <taxon>Actinopterygii</taxon>
        <taxon>Neopterygii</taxon>
        <taxon>Teleostei</taxon>
        <taxon>Neoteleostei</taxon>
        <taxon>Acanthomorphata</taxon>
        <taxon>Anabantaria</taxon>
        <taxon>Synbranchiformes</taxon>
        <taxon>Synbranchidae</taxon>
        <taxon>Monopterus</taxon>
    </lineage>
</organism>
<evidence type="ECO:0000313" key="7">
    <source>
        <dbReference type="Ensembl" id="ENSMALP00000024305.1"/>
    </source>
</evidence>
<dbReference type="FunFam" id="3.40.50.1000:FF:000021">
    <property type="entry name" value="NT5C2 isoform 1"/>
    <property type="match status" value="1"/>
</dbReference>
<feature type="binding site" evidence="6">
    <location>
        <position position="42"/>
    </location>
    <ligand>
        <name>GMP</name>
        <dbReference type="ChEBI" id="CHEBI:58115"/>
    </ligand>
</feature>
<evidence type="ECO:0000256" key="5">
    <source>
        <dbReference type="PIRSR" id="PIRSR017434-1"/>
    </source>
</evidence>
<comment type="similarity">
    <text evidence="1">Belongs to the 5'(3')-deoxyribonucleotidase family.</text>
</comment>
<reference evidence="7" key="2">
    <citation type="submission" date="2025-09" db="UniProtKB">
        <authorList>
            <consortium name="Ensembl"/>
        </authorList>
    </citation>
    <scope>IDENTIFICATION</scope>
</reference>
<reference evidence="7" key="1">
    <citation type="submission" date="2025-08" db="UniProtKB">
        <authorList>
            <consortium name="Ensembl"/>
        </authorList>
    </citation>
    <scope>IDENTIFICATION</scope>
</reference>
<evidence type="ECO:0000256" key="1">
    <source>
        <dbReference type="ARBA" id="ARBA00009589"/>
    </source>
</evidence>
<dbReference type="InterPro" id="IPR036412">
    <property type="entry name" value="HAD-like_sf"/>
</dbReference>
<dbReference type="GO" id="GO:0008253">
    <property type="term" value="F:5'-nucleotidase activity"/>
    <property type="evidence" value="ECO:0007669"/>
    <property type="project" value="TreeGrafter"/>
</dbReference>
<feature type="active site" description="Proton donor" evidence="5">
    <location>
        <position position="42"/>
    </location>
</feature>
<dbReference type="Ensembl" id="ENSMALT00000024763.1">
    <property type="protein sequence ID" value="ENSMALP00000024305.1"/>
    <property type="gene ID" value="ENSMALG00000016941.1"/>
</dbReference>
<dbReference type="SUPFAM" id="SSF56784">
    <property type="entry name" value="HAD-like"/>
    <property type="match status" value="1"/>
</dbReference>
<dbReference type="PANTHER" id="PTHR12103">
    <property type="entry name" value="5'-NUCLEOTIDASE DOMAIN-CONTAINING"/>
    <property type="match status" value="1"/>
</dbReference>
<dbReference type="NCBIfam" id="TIGR02244">
    <property type="entry name" value="HAD-IG-Ncltidse"/>
    <property type="match status" value="1"/>
</dbReference>
<dbReference type="Proteomes" id="UP000261600">
    <property type="component" value="Unplaced"/>
</dbReference>
<feature type="binding site" evidence="6">
    <location>
        <position position="40"/>
    </location>
    <ligand>
        <name>Mg(2+)</name>
        <dbReference type="ChEBI" id="CHEBI:18420"/>
    </ligand>
</feature>
<feature type="binding site" evidence="6">
    <location>
        <position position="324"/>
    </location>
    <ligand>
        <name>Mg(2+)</name>
        <dbReference type="ChEBI" id="CHEBI:18420"/>
    </ligand>
</feature>
<feature type="active site" description="Nucleophile" evidence="5">
    <location>
        <position position="40"/>
    </location>
</feature>
<evidence type="ECO:0000313" key="8">
    <source>
        <dbReference type="Proteomes" id="UP000261600"/>
    </source>
</evidence>